<evidence type="ECO:0000313" key="4">
    <source>
        <dbReference type="RefSeq" id="XP_031565981.1"/>
    </source>
</evidence>
<protein>
    <submittedName>
        <fullName evidence="4 5">Sacsin-like</fullName>
    </submittedName>
</protein>
<accession>A0A6P8IGW1</accession>
<dbReference type="GeneID" id="116301114"/>
<dbReference type="GO" id="GO:0030544">
    <property type="term" value="F:Hsp70 protein binding"/>
    <property type="evidence" value="ECO:0007669"/>
    <property type="project" value="TreeGrafter"/>
</dbReference>
<dbReference type="KEGG" id="aten:116301114"/>
<feature type="region of interest" description="Disordered" evidence="1">
    <location>
        <begin position="4245"/>
        <end position="4265"/>
    </location>
</feature>
<dbReference type="InterPro" id="IPR058210">
    <property type="entry name" value="SACS/Nov_dom"/>
</dbReference>
<keyword evidence="3" id="KW-1185">Reference proteome</keyword>
<feature type="domain" description="HEPN" evidence="2">
    <location>
        <begin position="4272"/>
        <end position="4388"/>
    </location>
</feature>
<dbReference type="Gene3D" id="1.10.287.110">
    <property type="entry name" value="DnaJ domain"/>
    <property type="match status" value="1"/>
</dbReference>
<organism evidence="3 4">
    <name type="scientific">Actinia tenebrosa</name>
    <name type="common">Australian red waratah sea anemone</name>
    <dbReference type="NCBI Taxonomy" id="6105"/>
    <lineage>
        <taxon>Eukaryota</taxon>
        <taxon>Metazoa</taxon>
        <taxon>Cnidaria</taxon>
        <taxon>Anthozoa</taxon>
        <taxon>Hexacorallia</taxon>
        <taxon>Actiniaria</taxon>
        <taxon>Actiniidae</taxon>
        <taxon>Actinia</taxon>
    </lineage>
</organism>
<dbReference type="PANTHER" id="PTHR15600">
    <property type="entry name" value="SACSIN"/>
    <property type="match status" value="1"/>
</dbReference>
<dbReference type="PROSITE" id="PS50910">
    <property type="entry name" value="HEPN"/>
    <property type="match status" value="1"/>
</dbReference>
<dbReference type="RefSeq" id="XP_031565982.1">
    <property type="nucleotide sequence ID" value="XM_031710122.1"/>
</dbReference>
<dbReference type="RefSeq" id="XP_031565981.1">
    <property type="nucleotide sequence ID" value="XM_031710121.1"/>
</dbReference>
<dbReference type="Gene3D" id="1.20.120.330">
    <property type="entry name" value="Nucleotidyltransferases domain 2"/>
    <property type="match status" value="1"/>
</dbReference>
<dbReference type="Proteomes" id="UP000515163">
    <property type="component" value="Unplaced"/>
</dbReference>
<dbReference type="InterPro" id="IPR052972">
    <property type="entry name" value="Sacsin_chaperone_reg"/>
</dbReference>
<dbReference type="SUPFAM" id="SSF46565">
    <property type="entry name" value="Chaperone J-domain"/>
    <property type="match status" value="1"/>
</dbReference>
<reference evidence="4 5" key="1">
    <citation type="submission" date="2025-04" db="UniProtKB">
        <authorList>
            <consortium name="RefSeq"/>
        </authorList>
    </citation>
    <scope>IDENTIFICATION</scope>
    <source>
        <tissue evidence="4 5">Tentacle</tissue>
    </source>
</reference>
<dbReference type="InterPro" id="IPR036890">
    <property type="entry name" value="HATPase_C_sf"/>
</dbReference>
<dbReference type="SMART" id="SM00748">
    <property type="entry name" value="HEPN"/>
    <property type="match status" value="1"/>
</dbReference>
<evidence type="ECO:0000256" key="1">
    <source>
        <dbReference type="SAM" id="MobiDB-lite"/>
    </source>
</evidence>
<dbReference type="SUPFAM" id="SSF55874">
    <property type="entry name" value="ATPase domain of HSP90 chaperone/DNA topoisomerase II/histidine kinase"/>
    <property type="match status" value="3"/>
</dbReference>
<dbReference type="NCBIfam" id="NF047352">
    <property type="entry name" value="P_loop_sacsin"/>
    <property type="match status" value="2"/>
</dbReference>
<dbReference type="Pfam" id="PF05168">
    <property type="entry name" value="HEPN"/>
    <property type="match status" value="1"/>
</dbReference>
<dbReference type="OrthoDB" id="1262810at2759"/>
<dbReference type="InterPro" id="IPR036869">
    <property type="entry name" value="J_dom_sf"/>
</dbReference>
<evidence type="ECO:0000313" key="5">
    <source>
        <dbReference type="RefSeq" id="XP_031565982.1"/>
    </source>
</evidence>
<evidence type="ECO:0000259" key="2">
    <source>
        <dbReference type="PROSITE" id="PS50910"/>
    </source>
</evidence>
<name>A0A6P8IGW1_ACTTE</name>
<evidence type="ECO:0000313" key="6">
    <source>
        <dbReference type="RefSeq" id="XP_031565983.1"/>
    </source>
</evidence>
<gene>
    <name evidence="4 5 6" type="primary">LOC116301114</name>
</gene>
<dbReference type="InterPro" id="IPR007842">
    <property type="entry name" value="HEPN_dom"/>
</dbReference>
<evidence type="ECO:0000313" key="3">
    <source>
        <dbReference type="Proteomes" id="UP000515163"/>
    </source>
</evidence>
<dbReference type="SUPFAM" id="SSF81593">
    <property type="entry name" value="Nucleotidyltransferase substrate binding subunit/domain"/>
    <property type="match status" value="1"/>
</dbReference>
<dbReference type="RefSeq" id="XP_031565983.1">
    <property type="nucleotide sequence ID" value="XM_031710123.1"/>
</dbReference>
<dbReference type="Pfam" id="PF25794">
    <property type="entry name" value="SACS"/>
    <property type="match status" value="3"/>
</dbReference>
<dbReference type="PANTHER" id="PTHR15600:SF42">
    <property type="entry name" value="SACSIN"/>
    <property type="match status" value="1"/>
</dbReference>
<sequence length="4404" mass="499866">MDRVRHIQGQSYGQRRPSLTAVLRRILEGYPDGGQILKELIQNADDAGATEVKFLFDSRDNAFGSTSLIHPELSKFQGPALYVYNNGLFKERDWHGIEGIMQGNKRLDPLSAGRFGVGFNSVYHITDLPSVVSDHFIAFLDPQETFFGAGETGRRFDLRDSLLERYSDQFAPYEDVLGCKISSGILNGTLFRFPLRKWPSRVSVKPYSGNKVKALFESLIEEAPILLLFLKNVETIRFCETTRTEQERETFSITIKDSLKASIRSMRKRFIQVALERTNEPYEMTYEMVLEEWKNGKFETEHKYMVLNRVGSDDKKLLEISAQLHLLPWAGVAASLNQTKVTTGRVFSFLPLPPESDCRTGLSVHIHGTFGVTDNRRNLKWAGAECQNDDTAFWNNYLLTDVISKAYAHLIIKLTQSQYPAYEILPVVSSILPDLDRIQGHWKLLLEPFFNELADKPVFWTEAEGGKWIALKDAVLNRLPRTSAKTRPEVRAAAVKCLIQANQPVVSLPEHALQAVDDYLVAHVQSVQEITPAYVRRVLKQTKNHVPNGGNQFINKRRMDWTSIDRNERIQILEFVMKDGDLQDLEGLPLLPLANKTFTEFCSMTFDSNPEKAVFVPSRTNPPTLIPGAGHRFLDSDVNEAVLTVLKSVTLDAEKQNTSVIAPTQLVFFAPFLVPGLLKDALPDEWRGDSVIVPWDPKDEQAGEVWLKGLWSWLRTEFSNDLSQFEGVPLVPLTSKRIEAKHLIKLKNNHSVIQGSSHFAALPRNVVGALQRTGCVVLSHIPMFCDHLDLRRHLEPPTQSGVLKVLSTVIEEDGGVPLSVLSLDEKRALRAFLSSLRNPSDDEIVTLMSLPIFETVSGNVTSLQPEETLAGRKLDVAPPRLSLPGDILIPESDQIISAADEDSYQLLRRLPVRILNMSNFLIEKVFPFIEKQTFYTRSQVTELMTWVLNRLPVLSSENRSFPEHLKTLKFVPVANNKFKAPFELFDPADEILKHLFDGEPSAFPCEEFSTSHTLSLLRVFLGLRRSRSLDGQDALTIAKQISDMSEEKASKRAAALLNFLNENFYLMDTEVVVDEESDLKLTLKQALCRFQWLPVSKDPPGKYPSTMSWFRSSQFLYSPSEMRDMEGAFLVGSAMPIVHVPVNKKLKKAFGWENPPPLMPVLEQLKTAVKQWKGQDKKPHEVESLKFQTMLREIYDYLSSQNTLTEAIAALKSPSFGPWVWYGSGFALPNCVAFHSTCPFDLKPYLLTMPEEFRIYDDLMLGCGVRESFGEENILDVLPAIYEARLMKKDRVDVKRDLYLVTEILHYATNTGKPLPDDLKKKVFVPIKTAGDTLCLKPLHEVSYCDTNIQDDEDLSFLNVAHESIATRTLQLLGVQPLNRSLNFVETLGFEQSGPHEPVTTRLQNILKEYQDGFCLFKELIQNADDAGATEVKFLIDWRRNPCGRLLSPEMADAQGPALWEYNNALFTDTDFENINKLAGATKMDSFNKIGRFGLGFCTTYNITDIPSFVSREFLVVFDPQTNHLGPLIKDKTRPGIRLNLKKNPKALVAFSDQFLPYQNVFECQMKELEDGFYYDGTLFRFPLRTKEQAETSEISDKHYDEEAFKELVCSFRENASNLLLFVNNVKKITFYEMEASSEESKMNLLFELKKDIVKTVSKNQSSRSKSDSYLTLEHSKDSTYTLQESDIISLESKTYPCKWFQNNALQTNYQVWLASFSGGRDLSIDLSATEEGKLKGLVSRAGVAALLSSSEEKSSALKPKAITGEAFFSLPLSIETGLPVHVNGCFAVTTNRRGLWEDTLAEHGTVKPFEILWNQTLLEDAASIAYVQLLEDLVKLNKEGKVGDFHFEVLWPDPALSPSKIWKRFVSSVYQRINESSAPLMRSSSRWVSVEEGVHLDEKVRRLPECYIIMQDSGYQVVDLPLFVHEAYVQAKLKPELIKRTITLERFLRDIFFENISDFSIDVRESVISCVLDEYLKGSTSFAKFLMDKCCIPTSPDGQVLVSPNSLIDPKGAAAELYFPNEHRFPFGDVISTEGRLVVLRKLGMVEDILSWQAICERATSIVKMKNDKQMALQRIRSLISYLNLNLSKLDVPSQSEVELLRSISFLPVLDQPADYCIAWKGSYKPSKRGIALLAPVNLFSDDLLYLLGTSKAILDETSETGCGKLTPQCLKLLGISTKNIETEDVLFQLSSAVQATRMKRTNINWHCIREICFSVYRYLQGKLQTPEKQAILEILQEKPWIFVDSKFVGCKQVAFDWNGHGDPFLYHLPHELAMEFRDLFEASGVRKTFSADDYIEALFSFQERKQGQLLTQSEFKTTKAFLDEISELDEDAIGAFYKHLPMPDSEQVLRPVGQLVVNDAPWLQQNDAAQTVHPDISAKLAHSLGAHSIRDVTLNKYSRCMGKPFGQVEHLTFRLKNILASYPCDTGILKEILQNADDAQATEVQFVYDPRQHGTEHVLNENWKQLQGPALCVYNNRPFTNEDIEGIQKLEEKIGRYGIGFNAVYHLTDCPSFISNGNTLCILDPHAKYAPDATRDSPGRLLEPLDFQFRGDFIDVMNGYLEDLFDLEGGTMFRFPLRTKAMAESSEISRSSFDDLDIERLLNAFEAEAKDALLFLNSVRKITISLVIDDRLTTKCQVTASISEESNNKLQEMSSQVRLCKSLSTKDIPWYGVTYLMKISDSRKNAEEWLIHQCIGAEQYIEEDEIPDGKRLGLLPCGGLAASVGVKDAQSKVQETRQQKSKHSKTYHVFSSLPLPAETGLPVHVNGHFVLDHSRRNLLSDQEGIGARSEWNEFLKNEILAPAYGKLLLHLRERISGIREGSPWFFISKRDVHFGLKWYQSLFPDPDLVHTEWKAFAQAVFKNLASKPVLPVLKGQDELTNSSSPPLTTGQSTEFSLGAVPTPCLWMSPASYDEDEQAYFSDLDETIEKLLLSIGFPLVFSASSTFKHFKDASVSVKKVSPDVVIKFLRSPKCKMGAIPCAIKDSKLKDISNLALLIKYCMSCVRFVTGLHGLPLLLTEDEVLRRFDIDHPIFFTPFLDLVPKQKELFLHREFVMALSNHMRDPIKKTGIFKRFDTISLEPYLVHLLPSSWFGIDKPIQWDPSTESIPTREWLTLLWKLIHKTFQDRKVSYHKRDECAKILRPIEDWPILPTSTETLVSIAFGKTVLDLTTHGPENEKLVTILRKLGCAELDFSILPGLETLDLSQLVSTYLAKPNSRLDLVSVLEHLMKEKDISEVLEDNEILVLFNFLQEDVTTVYSHKNTLRSLPFFKTLNGKNVSLGNYVSAYILELPKCVLLENIEARVEMEGCVLLQEIPELDTFYKALDIYRISKCEVFVKYILPNLDAMTAEGRESVLTYIRQSLLPPLTDPNERSIIIDTLIDINILPDKSGELAPARHFYDPGNAVFKSMLPLESFPQGEFVNEKWLPLLREIGLKQTVTQQDFIEFAESIASEAELTPSDPVLKDKSKALVTYLLEEESLHEASFLHVISQIKFIAAEAASENLRNLYVQFESKNKDDTSLYTAFHGAVSHECQAFLWSSVPLLPPWALPKGGENQRTLVENLGIEIAPPVDKVIKHLENLSLKYAGNVNKDTPKDQRELLHDVIYNILGFFKTETACPPGNPSERCTKSCQTFGNILRKTPCIPVEEGRVFVQGKQLAFEISEELPPFLYKVPREYGHLEHVLKRLGAQEKTSPVQYANVLARLKEVCEDKHMEPNEKRVARLASQGFFSTVSVLLKEANESSVTALLTKINELYLPSKGGFLKLSYELIVYDNPSFERRASEFAASFVDIAREGELTADRLAHLFKILPPRLRARNIQSIIHEEFHPCSRDKHCIADTENDQCPFIARYRDILLSPKFFNGIIRVIKHQRQTANIPQEVRDQVHVLSMLKISCMGSVDTHLVHLETKNPIKNSKESQDCFLEEKDKEWQLYIKHGTDENPLHIQLCFLINRLIGNYIEKEIYLQAMLSCRVPEDILPSLDRCGVAQDLLSSELRTTDPSLGSEIPVMYHYLLRQDLGYFFRQGEIVGYEKERTQSDEDGDDRDPMYVYAKVVKKVTSSTSSDSAESNKIDLQARYRIDVGEPKLVEVSVLDLYKFDRSAPDFPTIAQELSDLTDITPFTGDPDSIDNRAATRNTRMENAMKEIKEVLWEAWKLDEKARKKVTKRLFLRWHPDKNPGCDIANEVMKFLLGEIESLERLFPTNWRENAREEKEKTPEPASNFSDLFEKWNQRAHQEWETYNTFKRQKPGASQPGTANPQRKEARRWMKQAKDDLSAAKCLHDQETPFYSFVCFLCQQSAEKAFKGALYSACGIAENQLETHDVLNLAYEITEIDGSPSDIAQLASKLKNYYEKTRYPHYHHGGLIPSDAFTRENAEEALEVAAAVLEKIEEFITANIGEEQ</sequence>
<proteinExistence type="predicted"/>